<dbReference type="InterPro" id="IPR013249">
    <property type="entry name" value="RNA_pol_sigma70_r4_t2"/>
</dbReference>
<dbReference type="GO" id="GO:0003677">
    <property type="term" value="F:DNA binding"/>
    <property type="evidence" value="ECO:0007669"/>
    <property type="project" value="InterPro"/>
</dbReference>
<feature type="domain" description="RNA polymerase sigma-70 region 2" evidence="5">
    <location>
        <begin position="29"/>
        <end position="94"/>
    </location>
</feature>
<dbReference type="Gene3D" id="1.10.10.10">
    <property type="entry name" value="Winged helix-like DNA-binding domain superfamily/Winged helix DNA-binding domain"/>
    <property type="match status" value="1"/>
</dbReference>
<accession>A0A1I3IK63</accession>
<name>A0A1I3IK63_9SPHI</name>
<evidence type="ECO:0000256" key="3">
    <source>
        <dbReference type="ARBA" id="ARBA00023082"/>
    </source>
</evidence>
<dbReference type="InterPro" id="IPR013324">
    <property type="entry name" value="RNA_pol_sigma_r3/r4-like"/>
</dbReference>
<evidence type="ECO:0000256" key="4">
    <source>
        <dbReference type="ARBA" id="ARBA00023163"/>
    </source>
</evidence>
<dbReference type="CDD" id="cd06171">
    <property type="entry name" value="Sigma70_r4"/>
    <property type="match status" value="1"/>
</dbReference>
<comment type="similarity">
    <text evidence="1">Belongs to the sigma-70 factor family. ECF subfamily.</text>
</comment>
<dbReference type="PANTHER" id="PTHR43133">
    <property type="entry name" value="RNA POLYMERASE ECF-TYPE SIGMA FACTO"/>
    <property type="match status" value="1"/>
</dbReference>
<evidence type="ECO:0000259" key="5">
    <source>
        <dbReference type="Pfam" id="PF04542"/>
    </source>
</evidence>
<dbReference type="EMBL" id="FOQO01000004">
    <property type="protein sequence ID" value="SFI48259.1"/>
    <property type="molecule type" value="Genomic_DNA"/>
</dbReference>
<dbReference type="InterPro" id="IPR036388">
    <property type="entry name" value="WH-like_DNA-bd_sf"/>
</dbReference>
<dbReference type="InterPro" id="IPR014327">
    <property type="entry name" value="RNA_pol_sigma70_bacteroid"/>
</dbReference>
<reference evidence="7 8" key="1">
    <citation type="submission" date="2016-10" db="EMBL/GenBank/DDBJ databases">
        <authorList>
            <person name="de Groot N.N."/>
        </authorList>
    </citation>
    <scope>NUCLEOTIDE SEQUENCE [LARGE SCALE GENOMIC DNA]</scope>
    <source>
        <strain evidence="7 8">RK1</strain>
    </source>
</reference>
<dbReference type="SUPFAM" id="SSF88946">
    <property type="entry name" value="Sigma2 domain of RNA polymerase sigma factors"/>
    <property type="match status" value="1"/>
</dbReference>
<dbReference type="SUPFAM" id="SSF88659">
    <property type="entry name" value="Sigma3 and sigma4 domains of RNA polymerase sigma factors"/>
    <property type="match status" value="1"/>
</dbReference>
<dbReference type="PANTHER" id="PTHR43133:SF46">
    <property type="entry name" value="RNA POLYMERASE SIGMA-70 FACTOR ECF SUBFAMILY"/>
    <property type="match status" value="1"/>
</dbReference>
<dbReference type="InterPro" id="IPR007627">
    <property type="entry name" value="RNA_pol_sigma70_r2"/>
</dbReference>
<keyword evidence="2" id="KW-0805">Transcription regulation</keyword>
<proteinExistence type="inferred from homology"/>
<evidence type="ECO:0000256" key="2">
    <source>
        <dbReference type="ARBA" id="ARBA00023015"/>
    </source>
</evidence>
<keyword evidence="8" id="KW-1185">Reference proteome</keyword>
<evidence type="ECO:0000259" key="6">
    <source>
        <dbReference type="Pfam" id="PF08281"/>
    </source>
</evidence>
<dbReference type="Gene3D" id="1.10.1740.10">
    <property type="match status" value="1"/>
</dbReference>
<evidence type="ECO:0000313" key="8">
    <source>
        <dbReference type="Proteomes" id="UP000198670"/>
    </source>
</evidence>
<dbReference type="NCBIfam" id="TIGR02937">
    <property type="entry name" value="sigma70-ECF"/>
    <property type="match status" value="1"/>
</dbReference>
<dbReference type="STRING" id="1477437.SAMN05444682_104124"/>
<organism evidence="7 8">
    <name type="scientific">Parapedobacter indicus</name>
    <dbReference type="NCBI Taxonomy" id="1477437"/>
    <lineage>
        <taxon>Bacteria</taxon>
        <taxon>Pseudomonadati</taxon>
        <taxon>Bacteroidota</taxon>
        <taxon>Sphingobacteriia</taxon>
        <taxon>Sphingobacteriales</taxon>
        <taxon>Sphingobacteriaceae</taxon>
        <taxon>Parapedobacter</taxon>
    </lineage>
</organism>
<sequence length="200" mass="23236">MSVSHNDIDEQEMLARLQLGEEMAFRWVYDRYSRAIYGNILRLVHDETVADDLLQDVFVKIWEHREHIDPNQSFRAYLFTCSRHFAFNFRRRLQLEIEAAIQMARGYVDSDDTVVDSLNAKETEALLHGAISELPTQRQRIFRMCKVDGLSYRQVAEQLGISEATVRDHIVKANKFIKDRLIQGGGYSALLLTLWLLTTS</sequence>
<dbReference type="InterPro" id="IPR014284">
    <property type="entry name" value="RNA_pol_sigma-70_dom"/>
</dbReference>
<feature type="domain" description="RNA polymerase sigma factor 70 region 4 type 2" evidence="6">
    <location>
        <begin position="126"/>
        <end position="173"/>
    </location>
</feature>
<dbReference type="Pfam" id="PF08281">
    <property type="entry name" value="Sigma70_r4_2"/>
    <property type="match status" value="1"/>
</dbReference>
<keyword evidence="3" id="KW-0731">Sigma factor</keyword>
<dbReference type="Proteomes" id="UP000198670">
    <property type="component" value="Unassembled WGS sequence"/>
</dbReference>
<dbReference type="InterPro" id="IPR013325">
    <property type="entry name" value="RNA_pol_sigma_r2"/>
</dbReference>
<evidence type="ECO:0000256" key="1">
    <source>
        <dbReference type="ARBA" id="ARBA00010641"/>
    </source>
</evidence>
<gene>
    <name evidence="7" type="ORF">SAMN05444682_104124</name>
</gene>
<dbReference type="AlphaFoldDB" id="A0A1I3IK63"/>
<evidence type="ECO:0000313" key="7">
    <source>
        <dbReference type="EMBL" id="SFI48259.1"/>
    </source>
</evidence>
<dbReference type="NCBIfam" id="TIGR02985">
    <property type="entry name" value="Sig70_bacteroi1"/>
    <property type="match status" value="1"/>
</dbReference>
<dbReference type="InterPro" id="IPR039425">
    <property type="entry name" value="RNA_pol_sigma-70-like"/>
</dbReference>
<protein>
    <submittedName>
        <fullName evidence="7">RNA polymerase sigma-70 factor, ECF subfamily</fullName>
    </submittedName>
</protein>
<dbReference type="Pfam" id="PF04542">
    <property type="entry name" value="Sigma70_r2"/>
    <property type="match status" value="1"/>
</dbReference>
<dbReference type="GO" id="GO:0006352">
    <property type="term" value="P:DNA-templated transcription initiation"/>
    <property type="evidence" value="ECO:0007669"/>
    <property type="project" value="InterPro"/>
</dbReference>
<keyword evidence="4" id="KW-0804">Transcription</keyword>
<dbReference type="GO" id="GO:0016987">
    <property type="term" value="F:sigma factor activity"/>
    <property type="evidence" value="ECO:0007669"/>
    <property type="project" value="UniProtKB-KW"/>
</dbReference>